<dbReference type="Pfam" id="PF13460">
    <property type="entry name" value="NAD_binding_10"/>
    <property type="match status" value="1"/>
</dbReference>
<evidence type="ECO:0000256" key="1">
    <source>
        <dbReference type="ARBA" id="ARBA00005725"/>
    </source>
</evidence>
<evidence type="ECO:0000313" key="5">
    <source>
        <dbReference type="EMBL" id="OAA82512.1"/>
    </source>
</evidence>
<comment type="similarity">
    <text evidence="1">Belongs to the NmrA-type oxidoreductase family. Isoflavone reductase subfamily.</text>
</comment>
<dbReference type="AlphaFoldDB" id="A0A162KHF5"/>
<dbReference type="EMBL" id="AZHF01000001">
    <property type="protein sequence ID" value="OAA82512.1"/>
    <property type="molecule type" value="Genomic_DNA"/>
</dbReference>
<dbReference type="PANTHER" id="PTHR47706:SF7">
    <property type="entry name" value="CIPA-LIKE, PUTATIVE (AFU_ORTHOLOGUE AFUA_1G01630)-RELATED"/>
    <property type="match status" value="1"/>
</dbReference>
<feature type="domain" description="NAD(P)-binding" evidence="4">
    <location>
        <begin position="24"/>
        <end position="122"/>
    </location>
</feature>
<protein>
    <submittedName>
        <fullName evidence="5">NAD(P)-binding domain protein</fullName>
    </submittedName>
</protein>
<evidence type="ECO:0000256" key="3">
    <source>
        <dbReference type="ARBA" id="ARBA00023002"/>
    </source>
</evidence>
<keyword evidence="2" id="KW-0521">NADP</keyword>
<dbReference type="OrthoDB" id="419598at2759"/>
<dbReference type="STRING" id="1081108.A0A162KHF5"/>
<evidence type="ECO:0000256" key="2">
    <source>
        <dbReference type="ARBA" id="ARBA00022857"/>
    </source>
</evidence>
<name>A0A162KHF5_CORDF</name>
<dbReference type="Proteomes" id="UP000076881">
    <property type="component" value="Unassembled WGS sequence"/>
</dbReference>
<dbReference type="Gene3D" id="3.40.50.720">
    <property type="entry name" value="NAD(P)-binding Rossmann-like Domain"/>
    <property type="match status" value="1"/>
</dbReference>
<sequence length="340" mass="37141">MAELYAKDQASGFRNRVERVAIVGASGRIGSHITQALAENSRHELTLITRPDSESKLPDGLKVIKVDYSGDDITALTDALRGQDCLIVCMAVTAPADTLSKFSRAAAQAQVPYIMPNWFGIGPENDAIAKEPIIGTRMNAVIAEIKQLGVSAYLLLGSQFWYEFSLGGGPSRYGFDFTERSLVLFDGGDKPMDTTTWPQSGRAVAALLSLKRLPEDKDDKSTTLSQFSNGTAYVRSFRATQKDMYESAKRVTKTTDADWTITHESSQARFEEGKAKVKAGDSTTFTKMLYSRVWMDDNADLEGRVGKLHNDALGLPVEDLDEATAEAVRLALAGEIPFGH</sequence>
<evidence type="ECO:0000313" key="6">
    <source>
        <dbReference type="Proteomes" id="UP000076881"/>
    </source>
</evidence>
<reference evidence="5 6" key="1">
    <citation type="journal article" date="2016" name="Genome Biol. Evol.">
        <title>Divergent and convergent evolution of fungal pathogenicity.</title>
        <authorList>
            <person name="Shang Y."/>
            <person name="Xiao G."/>
            <person name="Zheng P."/>
            <person name="Cen K."/>
            <person name="Zhan S."/>
            <person name="Wang C."/>
        </authorList>
    </citation>
    <scope>NUCLEOTIDE SEQUENCE [LARGE SCALE GENOMIC DNA]</scope>
    <source>
        <strain evidence="5 6">RCEF 1005</strain>
    </source>
</reference>
<dbReference type="InterPro" id="IPR036291">
    <property type="entry name" value="NAD(P)-bd_dom_sf"/>
</dbReference>
<proteinExistence type="inferred from homology"/>
<organism evidence="5 6">
    <name type="scientific">Akanthomyces lecanii RCEF 1005</name>
    <dbReference type="NCBI Taxonomy" id="1081108"/>
    <lineage>
        <taxon>Eukaryota</taxon>
        <taxon>Fungi</taxon>
        <taxon>Dikarya</taxon>
        <taxon>Ascomycota</taxon>
        <taxon>Pezizomycotina</taxon>
        <taxon>Sordariomycetes</taxon>
        <taxon>Hypocreomycetidae</taxon>
        <taxon>Hypocreales</taxon>
        <taxon>Cordycipitaceae</taxon>
        <taxon>Akanthomyces</taxon>
        <taxon>Cordyceps confragosa</taxon>
    </lineage>
</organism>
<keyword evidence="6" id="KW-1185">Reference proteome</keyword>
<dbReference type="InterPro" id="IPR016040">
    <property type="entry name" value="NAD(P)-bd_dom"/>
</dbReference>
<dbReference type="GO" id="GO:0016491">
    <property type="term" value="F:oxidoreductase activity"/>
    <property type="evidence" value="ECO:0007669"/>
    <property type="project" value="UniProtKB-KW"/>
</dbReference>
<comment type="caution">
    <text evidence="5">The sequence shown here is derived from an EMBL/GenBank/DDBJ whole genome shotgun (WGS) entry which is preliminary data.</text>
</comment>
<keyword evidence="3" id="KW-0560">Oxidoreductase</keyword>
<dbReference type="SUPFAM" id="SSF51735">
    <property type="entry name" value="NAD(P)-binding Rossmann-fold domains"/>
    <property type="match status" value="1"/>
</dbReference>
<dbReference type="PANTHER" id="PTHR47706">
    <property type="entry name" value="NMRA-LIKE FAMILY PROTEIN"/>
    <property type="match status" value="1"/>
</dbReference>
<gene>
    <name evidence="5" type="ORF">LEL_02057</name>
</gene>
<accession>A0A162KHF5</accession>
<dbReference type="InterPro" id="IPR051609">
    <property type="entry name" value="NmrA/Isoflavone_reductase-like"/>
</dbReference>
<evidence type="ECO:0000259" key="4">
    <source>
        <dbReference type="Pfam" id="PF13460"/>
    </source>
</evidence>